<evidence type="ECO:0000256" key="6">
    <source>
        <dbReference type="ARBA" id="ARBA00022777"/>
    </source>
</evidence>
<evidence type="ECO:0000313" key="11">
    <source>
        <dbReference type="WBParaSite" id="jg14818"/>
    </source>
</evidence>
<evidence type="ECO:0000256" key="9">
    <source>
        <dbReference type="RuleBase" id="RU363066"/>
    </source>
</evidence>
<proteinExistence type="inferred from homology"/>
<keyword evidence="4 9" id="KW-0808">Transferase</keyword>
<keyword evidence="10" id="KW-1185">Reference proteome</keyword>
<dbReference type="GO" id="GO:0005737">
    <property type="term" value="C:cytoplasm"/>
    <property type="evidence" value="ECO:0007669"/>
    <property type="project" value="TreeGrafter"/>
</dbReference>
<dbReference type="Pfam" id="PF01202">
    <property type="entry name" value="SKI"/>
    <property type="match status" value="1"/>
</dbReference>
<dbReference type="InterPro" id="IPR027417">
    <property type="entry name" value="P-loop_NTPase"/>
</dbReference>
<evidence type="ECO:0000313" key="10">
    <source>
        <dbReference type="Proteomes" id="UP000887574"/>
    </source>
</evidence>
<organism evidence="10 11">
    <name type="scientific">Ditylenchus dipsaci</name>
    <dbReference type="NCBI Taxonomy" id="166011"/>
    <lineage>
        <taxon>Eukaryota</taxon>
        <taxon>Metazoa</taxon>
        <taxon>Ecdysozoa</taxon>
        <taxon>Nematoda</taxon>
        <taxon>Chromadorea</taxon>
        <taxon>Rhabditida</taxon>
        <taxon>Tylenchina</taxon>
        <taxon>Tylenchomorpha</taxon>
        <taxon>Sphaerularioidea</taxon>
        <taxon>Anguinidae</taxon>
        <taxon>Anguininae</taxon>
        <taxon>Ditylenchus</taxon>
    </lineage>
</organism>
<evidence type="ECO:0000256" key="3">
    <source>
        <dbReference type="ARBA" id="ARBA00012054"/>
    </source>
</evidence>
<keyword evidence="5 9" id="KW-0547">Nucleotide-binding</keyword>
<accession>A0A915D1E9</accession>
<dbReference type="GO" id="GO:0005975">
    <property type="term" value="P:carbohydrate metabolic process"/>
    <property type="evidence" value="ECO:0007669"/>
    <property type="project" value="InterPro"/>
</dbReference>
<comment type="similarity">
    <text evidence="2 9">Belongs to the gluconokinase GntK/GntV family.</text>
</comment>
<comment type="pathway">
    <text evidence="1 9">Carbohydrate acid metabolism; D-gluconate degradation.</text>
</comment>
<dbReference type="GO" id="GO:0005524">
    <property type="term" value="F:ATP binding"/>
    <property type="evidence" value="ECO:0007669"/>
    <property type="project" value="UniProtKB-KW"/>
</dbReference>
<protein>
    <recommendedName>
        <fullName evidence="3 9">Gluconokinase</fullName>
        <ecNumber evidence="3 9">2.7.1.12</ecNumber>
    </recommendedName>
</protein>
<evidence type="ECO:0000256" key="1">
    <source>
        <dbReference type="ARBA" id="ARBA00004875"/>
    </source>
</evidence>
<keyword evidence="6 9" id="KW-0418">Kinase</keyword>
<evidence type="ECO:0000256" key="2">
    <source>
        <dbReference type="ARBA" id="ARBA00008420"/>
    </source>
</evidence>
<evidence type="ECO:0000256" key="4">
    <source>
        <dbReference type="ARBA" id="ARBA00022679"/>
    </source>
</evidence>
<reference evidence="11" key="1">
    <citation type="submission" date="2022-11" db="UniProtKB">
        <authorList>
            <consortium name="WormBaseParasite"/>
        </authorList>
    </citation>
    <scope>IDENTIFICATION</scope>
</reference>
<evidence type="ECO:0000256" key="5">
    <source>
        <dbReference type="ARBA" id="ARBA00022741"/>
    </source>
</evidence>
<dbReference type="CDD" id="cd02021">
    <property type="entry name" value="GntK"/>
    <property type="match status" value="1"/>
</dbReference>
<dbReference type="Gene3D" id="3.40.50.300">
    <property type="entry name" value="P-loop containing nucleotide triphosphate hydrolases"/>
    <property type="match status" value="1"/>
</dbReference>
<dbReference type="InterPro" id="IPR031322">
    <property type="entry name" value="Shikimate/glucono_kinase"/>
</dbReference>
<dbReference type="PANTHER" id="PTHR43442">
    <property type="entry name" value="GLUCONOKINASE-RELATED"/>
    <property type="match status" value="1"/>
</dbReference>
<name>A0A915D1E9_9BILA</name>
<evidence type="ECO:0000256" key="7">
    <source>
        <dbReference type="ARBA" id="ARBA00022840"/>
    </source>
</evidence>
<sequence>MIPPFIVIGGTCGSGKSTIARKVAEGLGYEVCDGDDYHSEESKDKMASGCPLNDEDRFPWLQRLVEVKNFYQQNNSNVVLACSALKRMYRDTLIDNKTPEECVIVILKVKREELEQRIKNRPAHFARINLLDSQLSILELPKNEEEAKQEPNLLVVDANGSEEEVVKSIVQKLKAM</sequence>
<dbReference type="GO" id="GO:0046316">
    <property type="term" value="F:gluconokinase activity"/>
    <property type="evidence" value="ECO:0007669"/>
    <property type="project" value="UniProtKB-EC"/>
</dbReference>
<dbReference type="NCBIfam" id="TIGR01313">
    <property type="entry name" value="therm_gnt_kin"/>
    <property type="match status" value="1"/>
</dbReference>
<dbReference type="SUPFAM" id="SSF52540">
    <property type="entry name" value="P-loop containing nucleoside triphosphate hydrolases"/>
    <property type="match status" value="1"/>
</dbReference>
<evidence type="ECO:0000256" key="8">
    <source>
        <dbReference type="ARBA" id="ARBA00048090"/>
    </source>
</evidence>
<dbReference type="AlphaFoldDB" id="A0A915D1E9"/>
<dbReference type="EC" id="2.7.1.12" evidence="3 9"/>
<dbReference type="Proteomes" id="UP000887574">
    <property type="component" value="Unplaced"/>
</dbReference>
<keyword evidence="7 9" id="KW-0067">ATP-binding</keyword>
<comment type="catalytic activity">
    <reaction evidence="8 9">
        <text>D-gluconate + ATP = 6-phospho-D-gluconate + ADP + H(+)</text>
        <dbReference type="Rhea" id="RHEA:19433"/>
        <dbReference type="ChEBI" id="CHEBI:15378"/>
        <dbReference type="ChEBI" id="CHEBI:18391"/>
        <dbReference type="ChEBI" id="CHEBI:30616"/>
        <dbReference type="ChEBI" id="CHEBI:58759"/>
        <dbReference type="ChEBI" id="CHEBI:456216"/>
        <dbReference type="EC" id="2.7.1.12"/>
    </reaction>
</comment>
<dbReference type="WBParaSite" id="jg14818">
    <property type="protein sequence ID" value="jg14818"/>
    <property type="gene ID" value="jg14818"/>
</dbReference>
<dbReference type="InterPro" id="IPR006001">
    <property type="entry name" value="Therm_gnt_kin"/>
</dbReference>
<dbReference type="PANTHER" id="PTHR43442:SF3">
    <property type="entry name" value="GLUCONOKINASE-RELATED"/>
    <property type="match status" value="1"/>
</dbReference>